<dbReference type="GO" id="GO:0046474">
    <property type="term" value="P:glycerophospholipid biosynthetic process"/>
    <property type="evidence" value="ECO:0007669"/>
    <property type="project" value="TreeGrafter"/>
</dbReference>
<dbReference type="AlphaFoldDB" id="A0A0F9E698"/>
<dbReference type="InterPro" id="IPR050324">
    <property type="entry name" value="CDP-alcohol_PTase-I"/>
</dbReference>
<dbReference type="Pfam" id="PF01066">
    <property type="entry name" value="CDP-OH_P_transf"/>
    <property type="match status" value="1"/>
</dbReference>
<reference evidence="10" key="1">
    <citation type="journal article" date="2015" name="Nature">
        <title>Complex archaea that bridge the gap between prokaryotes and eukaryotes.</title>
        <authorList>
            <person name="Spang A."/>
            <person name="Saw J.H."/>
            <person name="Jorgensen S.L."/>
            <person name="Zaremba-Niedzwiedzka K."/>
            <person name="Martijn J."/>
            <person name="Lind A.E."/>
            <person name="van Eijk R."/>
            <person name="Schleper C."/>
            <person name="Guy L."/>
            <person name="Ettema T.J."/>
        </authorList>
    </citation>
    <scope>NUCLEOTIDE SEQUENCE</scope>
</reference>
<evidence type="ECO:0000256" key="9">
    <source>
        <dbReference type="SAM" id="Phobius"/>
    </source>
</evidence>
<dbReference type="GO" id="GO:0016020">
    <property type="term" value="C:membrane"/>
    <property type="evidence" value="ECO:0007669"/>
    <property type="project" value="UniProtKB-SubCell"/>
</dbReference>
<keyword evidence="3 9" id="KW-0812">Transmembrane</keyword>
<evidence type="ECO:0000256" key="1">
    <source>
        <dbReference type="ARBA" id="ARBA00004141"/>
    </source>
</evidence>
<evidence type="ECO:0000256" key="5">
    <source>
        <dbReference type="ARBA" id="ARBA00023098"/>
    </source>
</evidence>
<proteinExistence type="predicted"/>
<organism evidence="10">
    <name type="scientific">marine sediment metagenome</name>
    <dbReference type="NCBI Taxonomy" id="412755"/>
    <lineage>
        <taxon>unclassified sequences</taxon>
        <taxon>metagenomes</taxon>
        <taxon>ecological metagenomes</taxon>
    </lineage>
</organism>
<comment type="caution">
    <text evidence="10">The sequence shown here is derived from an EMBL/GenBank/DDBJ whole genome shotgun (WGS) entry which is preliminary data.</text>
</comment>
<feature type="transmembrane region" description="Helical" evidence="9">
    <location>
        <begin position="45"/>
        <end position="63"/>
    </location>
</feature>
<keyword evidence="2" id="KW-0444">Lipid biosynthesis</keyword>
<comment type="subcellular location">
    <subcellularLocation>
        <location evidence="1">Membrane</location>
        <topology evidence="1">Multi-pass membrane protein</topology>
    </subcellularLocation>
</comment>
<evidence type="ECO:0000256" key="4">
    <source>
        <dbReference type="ARBA" id="ARBA00022989"/>
    </source>
</evidence>
<protein>
    <recommendedName>
        <fullName evidence="11">CDP-diacylglycerol--glycerol-3-phosphate 3-phosphatidyltransferase</fullName>
    </recommendedName>
</protein>
<dbReference type="GO" id="GO:0008444">
    <property type="term" value="F:CDP-diacylglycerol-glycerol-3-phosphate 3-phosphatidyltransferase activity"/>
    <property type="evidence" value="ECO:0007669"/>
    <property type="project" value="InterPro"/>
</dbReference>
<keyword evidence="4 9" id="KW-1133">Transmembrane helix</keyword>
<keyword evidence="7" id="KW-0594">Phospholipid biosynthesis</keyword>
<keyword evidence="8" id="KW-1208">Phospholipid metabolism</keyword>
<name>A0A0F9E698_9ZZZZ</name>
<evidence type="ECO:0000256" key="7">
    <source>
        <dbReference type="ARBA" id="ARBA00023209"/>
    </source>
</evidence>
<keyword evidence="6 9" id="KW-0472">Membrane</keyword>
<evidence type="ECO:0000256" key="2">
    <source>
        <dbReference type="ARBA" id="ARBA00022516"/>
    </source>
</evidence>
<evidence type="ECO:0000256" key="6">
    <source>
        <dbReference type="ARBA" id="ARBA00023136"/>
    </source>
</evidence>
<dbReference type="InterPro" id="IPR000462">
    <property type="entry name" value="CDP-OH_P_trans"/>
</dbReference>
<dbReference type="InterPro" id="IPR004570">
    <property type="entry name" value="Phosphatidylglycerol_P_synth"/>
</dbReference>
<keyword evidence="5" id="KW-0443">Lipid metabolism</keyword>
<dbReference type="InterPro" id="IPR043130">
    <property type="entry name" value="CDP-OH_PTrfase_TM_dom"/>
</dbReference>
<evidence type="ECO:0000256" key="8">
    <source>
        <dbReference type="ARBA" id="ARBA00023264"/>
    </source>
</evidence>
<evidence type="ECO:0000313" key="10">
    <source>
        <dbReference type="EMBL" id="KKL19583.1"/>
    </source>
</evidence>
<evidence type="ECO:0008006" key="11">
    <source>
        <dbReference type="Google" id="ProtNLM"/>
    </source>
</evidence>
<accession>A0A0F9E698</accession>
<feature type="transmembrane region" description="Helical" evidence="9">
    <location>
        <begin position="122"/>
        <end position="140"/>
    </location>
</feature>
<sequence>MPMPSISELMQPWAYLTWPNRITLGRLLLIAPFVVLMKHQQGQPVYRYLAVGIFVIMAFSDALDGYLANRLNRKTRLGAILDPLADKLLITCAAVLLCLPNSAVEGARLPDWGVVMVIGKDIWVVVGFLVLFLVTGKVRVVPSRTGKLSTAGQLILVGIILISPEETLEAAGN</sequence>
<dbReference type="PANTHER" id="PTHR14269:SF11">
    <property type="entry name" value="CDP-DIACYLGLYCEROL--GLYCEROL-3-PHOSPHATE 3-PHOSPHATIDYLTRANSFERASE"/>
    <property type="match status" value="1"/>
</dbReference>
<dbReference type="PIRSF" id="PIRSF000847">
    <property type="entry name" value="Phos_ph_gly_syn"/>
    <property type="match status" value="1"/>
</dbReference>
<dbReference type="PANTHER" id="PTHR14269">
    <property type="entry name" value="CDP-DIACYLGLYCEROL--GLYCEROL-3-PHOSPHATE 3-PHOSPHATIDYLTRANSFERASE-RELATED"/>
    <property type="match status" value="1"/>
</dbReference>
<gene>
    <name evidence="10" type="ORF">LCGC14_2464010</name>
</gene>
<dbReference type="Gene3D" id="1.20.120.1760">
    <property type="match status" value="1"/>
</dbReference>
<evidence type="ECO:0000256" key="3">
    <source>
        <dbReference type="ARBA" id="ARBA00022692"/>
    </source>
</evidence>
<feature type="transmembrane region" description="Helical" evidence="9">
    <location>
        <begin position="21"/>
        <end position="39"/>
    </location>
</feature>
<dbReference type="EMBL" id="LAZR01038432">
    <property type="protein sequence ID" value="KKL19583.1"/>
    <property type="molecule type" value="Genomic_DNA"/>
</dbReference>